<keyword evidence="11" id="KW-1185">Reference proteome</keyword>
<keyword evidence="4" id="KW-0732">Signal</keyword>
<evidence type="ECO:0000259" key="9">
    <source>
        <dbReference type="Pfam" id="PF16822"/>
    </source>
</evidence>
<dbReference type="GO" id="GO:0042597">
    <property type="term" value="C:periplasmic space"/>
    <property type="evidence" value="ECO:0007669"/>
    <property type="project" value="UniProtKB-SubCell"/>
</dbReference>
<dbReference type="EMBL" id="FZOL01000036">
    <property type="protein sequence ID" value="SNT29489.1"/>
    <property type="molecule type" value="Genomic_DNA"/>
</dbReference>
<name>A0A239LIJ7_9PSED</name>
<keyword evidence="5" id="KW-0574">Periplasm</keyword>
<evidence type="ECO:0000313" key="11">
    <source>
        <dbReference type="Proteomes" id="UP000198407"/>
    </source>
</evidence>
<gene>
    <name evidence="10" type="ORF">SAMN05444352_13610</name>
</gene>
<proteinExistence type="predicted"/>
<evidence type="ECO:0000256" key="5">
    <source>
        <dbReference type="ARBA" id="ARBA00022764"/>
    </source>
</evidence>
<protein>
    <submittedName>
        <fullName evidence="10">Alginate O-acetyltransferase complex protein AlgJ</fullName>
    </submittedName>
</protein>
<evidence type="ECO:0000256" key="2">
    <source>
        <dbReference type="ARBA" id="ARBA00005182"/>
    </source>
</evidence>
<comment type="pathway">
    <text evidence="2">Glycan biosynthesis; alginate biosynthesis.</text>
</comment>
<keyword evidence="8" id="KW-1133">Transmembrane helix</keyword>
<sequence>MTTKTPPPSTAPTPPSAIALRTSPLAGAVLATFLTAGLLSCGWLLLSGKLELLPGKALSNDQVLEGEITHRIAKELAKAPLPEHAAQLERGGSWLLFGDSGPRVREGCPDWLFISDELKIDRHAAQNARAKAEAVVALRDRLKQRGIELLVSVVPDKSRIAASQLCDLPRPPSLEARVRDWSALLQASGIAVLDLAPALQPLGADAFLRLDTHWSEAGARAAAQAVAGKIASLGFQATPRRDFDVTQGAPAPRPGDLVRLAGLDWLPQPQQPAEERVAATTISEHAPEADASGDSLDDLFGDDNLPNVALIGTSFSRNSNFAGFLQQALGAPIGNFAKDGGEFSGAAKAYFDSPAFAQTPPKLVVWEIPERDLQTVQGRDLGLSW</sequence>
<accession>A0A239LIJ7</accession>
<dbReference type="GO" id="GO:0042121">
    <property type="term" value="P:alginic acid biosynthetic process"/>
    <property type="evidence" value="ECO:0007669"/>
    <property type="project" value="UniProtKB-UniPathway"/>
</dbReference>
<keyword evidence="6" id="KW-0016">Alginate biosynthesis</keyword>
<dbReference type="InterPro" id="IPR031811">
    <property type="entry name" value="ALGX/ALGJ_SGNH-like"/>
</dbReference>
<evidence type="ECO:0000256" key="3">
    <source>
        <dbReference type="ARBA" id="ARBA00022679"/>
    </source>
</evidence>
<keyword evidence="8" id="KW-0472">Membrane</keyword>
<feature type="transmembrane region" description="Helical" evidence="8">
    <location>
        <begin position="25"/>
        <end position="46"/>
    </location>
</feature>
<dbReference type="GO" id="GO:0016746">
    <property type="term" value="F:acyltransferase activity"/>
    <property type="evidence" value="ECO:0007669"/>
    <property type="project" value="UniProtKB-KW"/>
</dbReference>
<dbReference type="OrthoDB" id="8717445at2"/>
<evidence type="ECO:0000256" key="6">
    <source>
        <dbReference type="ARBA" id="ARBA00022841"/>
    </source>
</evidence>
<reference evidence="11" key="1">
    <citation type="submission" date="2017-06" db="EMBL/GenBank/DDBJ databases">
        <authorList>
            <person name="Varghese N."/>
            <person name="Submissions S."/>
        </authorList>
    </citation>
    <scope>NUCLEOTIDE SEQUENCE [LARGE SCALE GENOMIC DNA]</scope>
    <source>
        <strain evidence="11">DSM 22348</strain>
    </source>
</reference>
<feature type="domain" description="AlgX/AlgJ SGNH hydrolase-like" evidence="9">
    <location>
        <begin position="104"/>
        <end position="370"/>
    </location>
</feature>
<evidence type="ECO:0000256" key="7">
    <source>
        <dbReference type="ARBA" id="ARBA00023315"/>
    </source>
</evidence>
<dbReference type="RefSeq" id="WP_042129636.1">
    <property type="nucleotide sequence ID" value="NZ_FZOL01000036.1"/>
</dbReference>
<dbReference type="UniPathway" id="UPA00286"/>
<dbReference type="STRING" id="1215104.GCA_000730585_00522"/>
<keyword evidence="7" id="KW-0012">Acyltransferase</keyword>
<dbReference type="CDD" id="cd14444">
    <property type="entry name" value="AlgX_N_like_1"/>
    <property type="match status" value="1"/>
</dbReference>
<dbReference type="Proteomes" id="UP000198407">
    <property type="component" value="Unassembled WGS sequence"/>
</dbReference>
<keyword evidence="3 10" id="KW-0808">Transferase</keyword>
<dbReference type="AlphaFoldDB" id="A0A239LIJ7"/>
<evidence type="ECO:0000256" key="8">
    <source>
        <dbReference type="SAM" id="Phobius"/>
    </source>
</evidence>
<evidence type="ECO:0000313" key="10">
    <source>
        <dbReference type="EMBL" id="SNT29489.1"/>
    </source>
</evidence>
<keyword evidence="8" id="KW-0812">Transmembrane</keyword>
<evidence type="ECO:0000256" key="4">
    <source>
        <dbReference type="ARBA" id="ARBA00022729"/>
    </source>
</evidence>
<evidence type="ECO:0000256" key="1">
    <source>
        <dbReference type="ARBA" id="ARBA00004418"/>
    </source>
</evidence>
<comment type="subcellular location">
    <subcellularLocation>
        <location evidence="1">Periplasm</location>
    </subcellularLocation>
</comment>
<dbReference type="Pfam" id="PF16822">
    <property type="entry name" value="ALGX"/>
    <property type="match status" value="1"/>
</dbReference>
<organism evidence="10 11">
    <name type="scientific">Pseudomonas japonica</name>
    <dbReference type="NCBI Taxonomy" id="256466"/>
    <lineage>
        <taxon>Bacteria</taxon>
        <taxon>Pseudomonadati</taxon>
        <taxon>Pseudomonadota</taxon>
        <taxon>Gammaproteobacteria</taxon>
        <taxon>Pseudomonadales</taxon>
        <taxon>Pseudomonadaceae</taxon>
        <taxon>Pseudomonas</taxon>
    </lineage>
</organism>